<organism evidence="1 2">
    <name type="scientific">Tunturiibacter gelidiferens</name>
    <dbReference type="NCBI Taxonomy" id="3069689"/>
    <lineage>
        <taxon>Bacteria</taxon>
        <taxon>Pseudomonadati</taxon>
        <taxon>Acidobacteriota</taxon>
        <taxon>Terriglobia</taxon>
        <taxon>Terriglobales</taxon>
        <taxon>Acidobacteriaceae</taxon>
        <taxon>Tunturiibacter</taxon>
    </lineage>
</organism>
<keyword evidence="2" id="KW-1185">Reference proteome</keyword>
<reference evidence="1 2" key="1">
    <citation type="submission" date="2020-08" db="EMBL/GenBank/DDBJ databases">
        <title>Genomic Encyclopedia of Type Strains, Phase IV (KMG-V): Genome sequencing to study the core and pangenomes of soil and plant-associated prokaryotes.</title>
        <authorList>
            <person name="Whitman W."/>
        </authorList>
    </citation>
    <scope>NUCLEOTIDE SEQUENCE [LARGE SCALE GENOMIC DNA]</scope>
    <source>
        <strain evidence="1 2">X5P2</strain>
    </source>
</reference>
<accession>A0A9X0U899</accession>
<protein>
    <submittedName>
        <fullName evidence="1">Uncharacterized protein</fullName>
    </submittedName>
</protein>
<evidence type="ECO:0000313" key="1">
    <source>
        <dbReference type="EMBL" id="MBB5331852.1"/>
    </source>
</evidence>
<dbReference type="Proteomes" id="UP000535182">
    <property type="component" value="Unassembled WGS sequence"/>
</dbReference>
<sequence length="48" mass="4899">MMAPATSDAIAIPTPTVSPALSTIVFSAIQTPQSLCSYAVTNCRGISN</sequence>
<dbReference type="AlphaFoldDB" id="A0A9X0U899"/>
<dbReference type="EMBL" id="JACHEB010000018">
    <property type="protein sequence ID" value="MBB5331852.1"/>
    <property type="molecule type" value="Genomic_DNA"/>
</dbReference>
<gene>
    <name evidence="1" type="ORF">HDF14_005501</name>
</gene>
<proteinExistence type="predicted"/>
<name>A0A9X0U899_9BACT</name>
<comment type="caution">
    <text evidence="1">The sequence shown here is derived from an EMBL/GenBank/DDBJ whole genome shotgun (WGS) entry which is preliminary data.</text>
</comment>
<evidence type="ECO:0000313" key="2">
    <source>
        <dbReference type="Proteomes" id="UP000535182"/>
    </source>
</evidence>